<evidence type="ECO:0000256" key="11">
    <source>
        <dbReference type="SAM" id="Phobius"/>
    </source>
</evidence>
<dbReference type="GO" id="GO:0009252">
    <property type="term" value="P:peptidoglycan biosynthetic process"/>
    <property type="evidence" value="ECO:0007669"/>
    <property type="project" value="UniProtKB-KW"/>
</dbReference>
<comment type="caution">
    <text evidence="13">The sequence shown here is derived from an EMBL/GenBank/DDBJ whole genome shotgun (WGS) entry which is preliminary data.</text>
</comment>
<name>A0A7C3EDJ3_9SPIR</name>
<keyword evidence="2" id="KW-0997">Cell inner membrane</keyword>
<keyword evidence="1" id="KW-1003">Cell membrane</keyword>
<dbReference type="GO" id="GO:0008360">
    <property type="term" value="P:regulation of cell shape"/>
    <property type="evidence" value="ECO:0007669"/>
    <property type="project" value="UniProtKB-KW"/>
</dbReference>
<dbReference type="PANTHER" id="PTHR30400:SF0">
    <property type="entry name" value="BIOSYNTHETIC PEPTIDOGLYCAN TRANSGLYCOSYLASE"/>
    <property type="match status" value="1"/>
</dbReference>
<dbReference type="InterPro" id="IPR011812">
    <property type="entry name" value="Pep_trsgly"/>
</dbReference>
<sequence length="265" mass="30990">MPRKKTTPSQPHFEYHPENQLPLVSEHVKIQLSKKSQNKKRNIYIKIISVVFQGIVWVHLLFILSTSLCLFIFKYTNPAATTLMLYRKYIYNYKIQAPRYIPLVKIPKMIQTMTIKVEDGDFYHHHGIIPAAIKNAWQLNQQFGEPVYGGSTITMQTARTLFLVPEKSYLRKYLEAIIALEMEAILGKDRILELYFNYAEWGKGVFGIETASRYYYKTGVRSINTDQAIRLVTLLSSPIRYGPYNFQRNGILRSRYNYLVNRFGN</sequence>
<dbReference type="GO" id="GO:0016020">
    <property type="term" value="C:membrane"/>
    <property type="evidence" value="ECO:0007669"/>
    <property type="project" value="InterPro"/>
</dbReference>
<protein>
    <submittedName>
        <fullName evidence="13">Monofunctional biosynthetic peptidoglycan transglycosylase</fullName>
    </submittedName>
</protein>
<dbReference type="Pfam" id="PF00912">
    <property type="entry name" value="Transgly"/>
    <property type="match status" value="1"/>
</dbReference>
<evidence type="ECO:0000256" key="7">
    <source>
        <dbReference type="ARBA" id="ARBA00022984"/>
    </source>
</evidence>
<proteinExistence type="predicted"/>
<dbReference type="EMBL" id="DSVL01000264">
    <property type="protein sequence ID" value="HFH29554.1"/>
    <property type="molecule type" value="Genomic_DNA"/>
</dbReference>
<evidence type="ECO:0000256" key="2">
    <source>
        <dbReference type="ARBA" id="ARBA00022519"/>
    </source>
</evidence>
<dbReference type="AlphaFoldDB" id="A0A7C3EDJ3"/>
<accession>A0A7C3EDJ3</accession>
<keyword evidence="9 11" id="KW-0472">Membrane</keyword>
<keyword evidence="10" id="KW-0961">Cell wall biogenesis/degradation</keyword>
<reference evidence="13" key="1">
    <citation type="journal article" date="2020" name="mSystems">
        <title>Genome- and Community-Level Interaction Insights into Carbon Utilization and Element Cycling Functions of Hydrothermarchaeota in Hydrothermal Sediment.</title>
        <authorList>
            <person name="Zhou Z."/>
            <person name="Liu Y."/>
            <person name="Xu W."/>
            <person name="Pan J."/>
            <person name="Luo Z.H."/>
            <person name="Li M."/>
        </authorList>
    </citation>
    <scope>NUCLEOTIDE SEQUENCE [LARGE SCALE GENOMIC DNA]</scope>
    <source>
        <strain evidence="13">SpSt-503</strain>
    </source>
</reference>
<keyword evidence="5 11" id="KW-0812">Transmembrane</keyword>
<feature type="transmembrane region" description="Helical" evidence="11">
    <location>
        <begin position="43"/>
        <end position="73"/>
    </location>
</feature>
<keyword evidence="6" id="KW-0133">Cell shape</keyword>
<evidence type="ECO:0000256" key="4">
    <source>
        <dbReference type="ARBA" id="ARBA00022679"/>
    </source>
</evidence>
<evidence type="ECO:0000256" key="6">
    <source>
        <dbReference type="ARBA" id="ARBA00022960"/>
    </source>
</evidence>
<dbReference type="Gene3D" id="1.10.3810.10">
    <property type="entry name" value="Biosynthetic peptidoglycan transglycosylase-like"/>
    <property type="match status" value="1"/>
</dbReference>
<keyword evidence="3" id="KW-0328">Glycosyltransferase</keyword>
<dbReference type="GO" id="GO:0071555">
    <property type="term" value="P:cell wall organization"/>
    <property type="evidence" value="ECO:0007669"/>
    <property type="project" value="UniProtKB-KW"/>
</dbReference>
<evidence type="ECO:0000256" key="5">
    <source>
        <dbReference type="ARBA" id="ARBA00022692"/>
    </source>
</evidence>
<gene>
    <name evidence="13" type="ORF">ENS59_08595</name>
</gene>
<dbReference type="InterPro" id="IPR001264">
    <property type="entry name" value="Glyco_trans_51"/>
</dbReference>
<evidence type="ECO:0000256" key="10">
    <source>
        <dbReference type="ARBA" id="ARBA00023316"/>
    </source>
</evidence>
<organism evidence="13">
    <name type="scientific">Gracilinema caldarium</name>
    <dbReference type="NCBI Taxonomy" id="215591"/>
    <lineage>
        <taxon>Bacteria</taxon>
        <taxon>Pseudomonadati</taxon>
        <taxon>Spirochaetota</taxon>
        <taxon>Spirochaetia</taxon>
        <taxon>Spirochaetales</taxon>
        <taxon>Breznakiellaceae</taxon>
        <taxon>Gracilinema</taxon>
    </lineage>
</organism>
<dbReference type="GO" id="GO:0009274">
    <property type="term" value="C:peptidoglycan-based cell wall"/>
    <property type="evidence" value="ECO:0007669"/>
    <property type="project" value="InterPro"/>
</dbReference>
<evidence type="ECO:0000256" key="1">
    <source>
        <dbReference type="ARBA" id="ARBA00022475"/>
    </source>
</evidence>
<evidence type="ECO:0000256" key="8">
    <source>
        <dbReference type="ARBA" id="ARBA00022989"/>
    </source>
</evidence>
<evidence type="ECO:0000256" key="3">
    <source>
        <dbReference type="ARBA" id="ARBA00022676"/>
    </source>
</evidence>
<keyword evidence="7" id="KW-0573">Peptidoglycan synthesis</keyword>
<keyword evidence="8 11" id="KW-1133">Transmembrane helix</keyword>
<dbReference type="InterPro" id="IPR036950">
    <property type="entry name" value="PBP_transglycosylase"/>
</dbReference>
<dbReference type="InterPro" id="IPR023346">
    <property type="entry name" value="Lysozyme-like_dom_sf"/>
</dbReference>
<keyword evidence="4" id="KW-0808">Transferase</keyword>
<dbReference type="SUPFAM" id="SSF53955">
    <property type="entry name" value="Lysozyme-like"/>
    <property type="match status" value="1"/>
</dbReference>
<dbReference type="GO" id="GO:0016763">
    <property type="term" value="F:pentosyltransferase activity"/>
    <property type="evidence" value="ECO:0007669"/>
    <property type="project" value="InterPro"/>
</dbReference>
<evidence type="ECO:0000259" key="12">
    <source>
        <dbReference type="Pfam" id="PF00912"/>
    </source>
</evidence>
<evidence type="ECO:0000313" key="13">
    <source>
        <dbReference type="EMBL" id="HFH29554.1"/>
    </source>
</evidence>
<dbReference type="PANTHER" id="PTHR30400">
    <property type="entry name" value="MONOFUNCTIONAL BIOSYNTHETIC PEPTIDOGLYCAN TRANSGLYCOSYLASE"/>
    <property type="match status" value="1"/>
</dbReference>
<evidence type="ECO:0000256" key="9">
    <source>
        <dbReference type="ARBA" id="ARBA00023136"/>
    </source>
</evidence>
<feature type="domain" description="Glycosyl transferase family 51" evidence="12">
    <location>
        <begin position="96"/>
        <end position="259"/>
    </location>
</feature>